<feature type="domain" description="ZZ-type" evidence="5">
    <location>
        <begin position="1599"/>
        <end position="1648"/>
    </location>
</feature>
<dbReference type="Gene3D" id="3.40.30.10">
    <property type="entry name" value="Glutaredoxin"/>
    <property type="match status" value="1"/>
</dbReference>
<dbReference type="InterPro" id="IPR012336">
    <property type="entry name" value="Thioredoxin-like_fold"/>
</dbReference>
<evidence type="ECO:0000256" key="4">
    <source>
        <dbReference type="PROSITE-ProRule" id="PRU00228"/>
    </source>
</evidence>
<evidence type="ECO:0000259" key="5">
    <source>
        <dbReference type="PROSITE" id="PS50135"/>
    </source>
</evidence>
<dbReference type="SMART" id="SM00291">
    <property type="entry name" value="ZnF_ZZ"/>
    <property type="match status" value="2"/>
</dbReference>
<dbReference type="Proteomes" id="UP000663866">
    <property type="component" value="Unassembled WGS sequence"/>
</dbReference>
<evidence type="ECO:0000256" key="1">
    <source>
        <dbReference type="ARBA" id="ARBA00022723"/>
    </source>
</evidence>
<proteinExistence type="predicted"/>
<dbReference type="Pfam" id="PF05729">
    <property type="entry name" value="NACHT"/>
    <property type="match status" value="1"/>
</dbReference>
<gene>
    <name evidence="6" type="ORF">OVN521_LOCUS7981</name>
</gene>
<evidence type="ECO:0000313" key="7">
    <source>
        <dbReference type="Proteomes" id="UP000663866"/>
    </source>
</evidence>
<keyword evidence="7" id="KW-1185">Reference proteome</keyword>
<keyword evidence="2 4" id="KW-0863">Zinc-finger</keyword>
<dbReference type="SUPFAM" id="SSF52540">
    <property type="entry name" value="P-loop containing nucleoside triphosphate hydrolases"/>
    <property type="match status" value="1"/>
</dbReference>
<dbReference type="InterPro" id="IPR027417">
    <property type="entry name" value="P-loop_NTPase"/>
</dbReference>
<dbReference type="SUPFAM" id="SSF50978">
    <property type="entry name" value="WD40 repeat-like"/>
    <property type="match status" value="1"/>
</dbReference>
<dbReference type="EMBL" id="CAJOBG010000906">
    <property type="protein sequence ID" value="CAF3872029.1"/>
    <property type="molecule type" value="Genomic_DNA"/>
</dbReference>
<evidence type="ECO:0000256" key="2">
    <source>
        <dbReference type="ARBA" id="ARBA00022771"/>
    </source>
</evidence>
<dbReference type="PROSITE" id="PS01357">
    <property type="entry name" value="ZF_ZZ_1"/>
    <property type="match status" value="1"/>
</dbReference>
<dbReference type="InterPro" id="IPR000433">
    <property type="entry name" value="Znf_ZZ"/>
</dbReference>
<dbReference type="InterPro" id="IPR043145">
    <property type="entry name" value="Znf_ZZ_sf"/>
</dbReference>
<dbReference type="InterPro" id="IPR052752">
    <property type="entry name" value="NACHT-WD_repeat"/>
</dbReference>
<reference evidence="6" key="1">
    <citation type="submission" date="2021-02" db="EMBL/GenBank/DDBJ databases">
        <authorList>
            <person name="Nowell W R."/>
        </authorList>
    </citation>
    <scope>NUCLEOTIDE SEQUENCE</scope>
</reference>
<evidence type="ECO:0000313" key="6">
    <source>
        <dbReference type="EMBL" id="CAF3872029.1"/>
    </source>
</evidence>
<dbReference type="Pfam" id="PF00569">
    <property type="entry name" value="ZZ"/>
    <property type="match status" value="1"/>
</dbReference>
<keyword evidence="1" id="KW-0479">Metal-binding</keyword>
<accession>A0A819G042</accession>
<dbReference type="PANTHER" id="PTHR19871">
    <property type="entry name" value="BETA TRANSDUCIN-RELATED PROTEIN"/>
    <property type="match status" value="1"/>
</dbReference>
<organism evidence="6 7">
    <name type="scientific">Rotaria magnacalcarata</name>
    <dbReference type="NCBI Taxonomy" id="392030"/>
    <lineage>
        <taxon>Eukaryota</taxon>
        <taxon>Metazoa</taxon>
        <taxon>Spiralia</taxon>
        <taxon>Gnathifera</taxon>
        <taxon>Rotifera</taxon>
        <taxon>Eurotatoria</taxon>
        <taxon>Bdelloidea</taxon>
        <taxon>Philodinida</taxon>
        <taxon>Philodinidae</taxon>
        <taxon>Rotaria</taxon>
    </lineage>
</organism>
<dbReference type="GO" id="GO:0008270">
    <property type="term" value="F:zinc ion binding"/>
    <property type="evidence" value="ECO:0007669"/>
    <property type="project" value="UniProtKB-KW"/>
</dbReference>
<comment type="caution">
    <text evidence="6">The sequence shown here is derived from an EMBL/GenBank/DDBJ whole genome shotgun (WGS) entry which is preliminary data.</text>
</comment>
<sequence>MTISQTQCEFSSAQPSQYSDMRWGIPDQSINDHSTEDICLQELDRCCHVSLATNCVILLSHRYGGRMLPTRIKEHLFEELTSFVFNEEDKNLLNKAYRLDTNQAYLSDKKSIEHVYVLLPIDPAAQQQWAKDNKKLQGILRCASEHCFANMKISERERNEFQISSKFFFVLLLSIKLMRSATAKEIYRALKNNENCPQRMVVFFREIEDISCLEPELKSKFTDHKSNSTESNDLETQTLLDEMKTYIRSILPEENIFTYKVKWKDESSKREYLKKFLAKFYEVIKEQIDYYIKQCRPKDALYDEALQHAIQCKLFNKNYCPRDDLMQKIKDYVLSDASGPPCTIYGESGTGKSSIMAQIAIEAPNWFRKKTKGSISVIIRFLGTTPLTSDIRRPLISIIQQISAIYSFQQPIIDDSMIIQDIKQELEKILEQIPMSEKLVLLLDSIDQLQVEDYDCSKWLPMNYSQNIKCILSTIPKIDKHNILEGLRSIFSNATMIEITKLDENLASQVLDKWLERDKRRLTQLQREWLQSKLKPSWNEPTPLFLSLLYDITLAWHSFGDANLDTLSNITCTRDAIEQLYNQLSMKHGEERYAQIYGGDRGRQYDHYLLLSSNVPISQGVLLLWDVLLVCSKRSKSIDFYKLEDGKLAGKYEFEDPIVECASFPVTHGNPLVKVTLETGVVCYLRAENESYKVVAKLKKKLEKESIFLNGTTDAYYDKGQSYISLYRFNNHEDSQSDSFQKIGNLPSLSSPCSRVACHQQSLIGKFDTALVWFTVESAIILHSCGKHFVIPGEYNILCDTEVSLYDFSNIFGNFLCFLNRNASQINIFEWRCDEGLHMYRLFAYLQLDHKISCCACHIDLYYGVTVFCTLGNGELRKYSVTMMNYLPGESVTLTENTKLKESINHLQIQGEFVVTLDKTKSTLNLYTFLNRLSFVMNICASSVVTQYCIVASFILIVESNNTLSIYEIDSTPKLKFETRKLQHDLVGIHSDASSFFIIDGNTHQLFHIETKLSLKLNSIADIKFECRSLLSTVMPGQFKLLILSDDYSTVAVWHSNKSTIEYMVTMLNKPVQIDKIYALPASLVFYDRDQQAFLWNICDGNTKISLGRADRLEIKNSRIVLYDKTVNKLIVYDVKEMLRGDIQLQKPCDALCFSEDADYIFVIYHEESMLLMYQVNNGKCLEKLFIENLSQHIQSTRNRLVLWSNNELLLMSITGQRTSRLAKNDDGSPKTCALFEEQYWLCCHKNKPWTILNSDTTNSHSSTNPISSFNLQSAYDNGYRDILRQLTGFANDRLPCVDGHPYVHHPTHRSFDMNAARALGVLRRRFSSLFFRLRYYAFFDEDSYIYPLLASRAACTDGVDEALRLWSQGKCLFWTRPPGKGEHIWKGIACTLCHMRPLVGSRRGCPYSECNIDLCEDCISKNTHAHPLVGYLVPKNSYSLEQLFASIPHLLGPNNGEQIETKTLWKDGVKSIGLYFCADLPTSHHEFTLTLAQFYKELQASDHPFQLVFVSSDRYGHSFDEYHAKMPWPAVPFNAGTILRTYFQCIGIQSPLLIILSADGSIITRRGCNYVSSKGAEALKIWAQCEQLPVLSADEFEWSRIYCDGCKMNPMIGQRYHCSICRNYDLCSACEKKGHEHPLKLIPQPDDD</sequence>
<dbReference type="InterPro" id="IPR007111">
    <property type="entry name" value="NACHT_NTPase"/>
</dbReference>
<dbReference type="SUPFAM" id="SSF69322">
    <property type="entry name" value="Tricorn protease domain 2"/>
    <property type="match status" value="1"/>
</dbReference>
<dbReference type="PANTHER" id="PTHR19871:SF14">
    <property type="entry name" value="DUF4062 DOMAIN-CONTAINING PROTEIN"/>
    <property type="match status" value="1"/>
</dbReference>
<name>A0A819G042_9BILA</name>
<dbReference type="Gene3D" id="3.30.60.90">
    <property type="match status" value="1"/>
</dbReference>
<dbReference type="Gene3D" id="3.40.50.300">
    <property type="entry name" value="P-loop containing nucleotide triphosphate hydrolases"/>
    <property type="match status" value="1"/>
</dbReference>
<dbReference type="Pfam" id="PF13905">
    <property type="entry name" value="Thioredoxin_8"/>
    <property type="match status" value="1"/>
</dbReference>
<dbReference type="SUPFAM" id="SSF57850">
    <property type="entry name" value="RING/U-box"/>
    <property type="match status" value="2"/>
</dbReference>
<keyword evidence="3" id="KW-0862">Zinc</keyword>
<protein>
    <recommendedName>
        <fullName evidence="5">ZZ-type domain-containing protein</fullName>
    </recommendedName>
</protein>
<dbReference type="InterPro" id="IPR036322">
    <property type="entry name" value="WD40_repeat_dom_sf"/>
</dbReference>
<evidence type="ECO:0000256" key="3">
    <source>
        <dbReference type="ARBA" id="ARBA00022833"/>
    </source>
</evidence>
<dbReference type="PROSITE" id="PS50135">
    <property type="entry name" value="ZF_ZZ_2"/>
    <property type="match status" value="1"/>
</dbReference>
<dbReference type="CDD" id="cd02340">
    <property type="entry name" value="ZZ_NBR1_like"/>
    <property type="match status" value="1"/>
</dbReference>